<dbReference type="InterPro" id="IPR008011">
    <property type="entry name" value="Complex1_LYR_dom"/>
</dbReference>
<name>A0A835US65_VANPL</name>
<evidence type="ECO:0000256" key="4">
    <source>
        <dbReference type="ARBA" id="ARBA00025715"/>
    </source>
</evidence>
<comment type="caution">
    <text evidence="6">The sequence shown here is derived from an EMBL/GenBank/DDBJ whole genome shotgun (WGS) entry which is preliminary data.</text>
</comment>
<evidence type="ECO:0000256" key="2">
    <source>
        <dbReference type="ARBA" id="ARBA00023128"/>
    </source>
</evidence>
<comment type="similarity">
    <text evidence="4">Belongs to the complex I LYR family. SDHAF1 subfamily.</text>
</comment>
<gene>
    <name evidence="6" type="ORF">HPP92_017350</name>
</gene>
<dbReference type="GO" id="GO:0034553">
    <property type="term" value="P:mitochondrial respiratory chain complex II assembly"/>
    <property type="evidence" value="ECO:0007669"/>
    <property type="project" value="InterPro"/>
</dbReference>
<feature type="domain" description="Complex 1 LYR protein" evidence="5">
    <location>
        <begin position="84"/>
        <end position="144"/>
    </location>
</feature>
<evidence type="ECO:0000256" key="1">
    <source>
        <dbReference type="ARBA" id="ARBA00004305"/>
    </source>
</evidence>
<reference evidence="6 7" key="1">
    <citation type="journal article" date="2020" name="Nat. Food">
        <title>A phased Vanilla planifolia genome enables genetic improvement of flavour and production.</title>
        <authorList>
            <person name="Hasing T."/>
            <person name="Tang H."/>
            <person name="Brym M."/>
            <person name="Khazi F."/>
            <person name="Huang T."/>
            <person name="Chambers A.H."/>
        </authorList>
    </citation>
    <scope>NUCLEOTIDE SEQUENCE [LARGE SCALE GENOMIC DNA]</scope>
    <source>
        <tissue evidence="6">Leaf</tissue>
    </source>
</reference>
<dbReference type="Pfam" id="PF05347">
    <property type="entry name" value="Complex1_LYR"/>
    <property type="match status" value="1"/>
</dbReference>
<dbReference type="AlphaFoldDB" id="A0A835US65"/>
<evidence type="ECO:0000313" key="7">
    <source>
        <dbReference type="Proteomes" id="UP000636800"/>
    </source>
</evidence>
<dbReference type="PANTHER" id="PTHR13675:SF1">
    <property type="entry name" value="SUCCINATE DEHYDROGENASE ASSEMBLY FACTOR 1, MITOCHONDRIAL"/>
    <property type="match status" value="1"/>
</dbReference>
<evidence type="ECO:0000313" key="6">
    <source>
        <dbReference type="EMBL" id="KAG0470650.1"/>
    </source>
</evidence>
<keyword evidence="3" id="KW-0143">Chaperone</keyword>
<dbReference type="GO" id="GO:0005759">
    <property type="term" value="C:mitochondrial matrix"/>
    <property type="evidence" value="ECO:0007669"/>
    <property type="project" value="UniProtKB-SubCell"/>
</dbReference>
<dbReference type="Proteomes" id="UP000636800">
    <property type="component" value="Unassembled WGS sequence"/>
</dbReference>
<dbReference type="CDD" id="cd20268">
    <property type="entry name" value="Complex1_LYR_SDHAF1_LYRM8"/>
    <property type="match status" value="1"/>
</dbReference>
<dbReference type="InterPro" id="IPR045295">
    <property type="entry name" value="Complex1_LYR_SDHAF1_LYRM8"/>
</dbReference>
<proteinExistence type="inferred from homology"/>
<protein>
    <recommendedName>
        <fullName evidence="5">Complex 1 LYR protein domain-containing protein</fullName>
    </recommendedName>
</protein>
<dbReference type="EMBL" id="JADCNL010000008">
    <property type="protein sequence ID" value="KAG0470650.1"/>
    <property type="molecule type" value="Genomic_DNA"/>
</dbReference>
<evidence type="ECO:0000259" key="5">
    <source>
        <dbReference type="Pfam" id="PF05347"/>
    </source>
</evidence>
<keyword evidence="7" id="KW-1185">Reference proteome</keyword>
<sequence>MWTCNERYDIGRPMVWGLTSRFGGGRKEIQKKESGSTAGGEDDWRWEERSFVRATREKGEEVLFWYLEEEDEMTAPRKLSGMQKQVLALYREFLRAARLKDVEERQRIVAVVSAEFRRNAEEVDRKNFQHIEYLLRRGKRQLEQLHCSSTITISTVKLNS</sequence>
<keyword evidence="2" id="KW-0496">Mitochondrion</keyword>
<organism evidence="6 7">
    <name type="scientific">Vanilla planifolia</name>
    <name type="common">Vanilla</name>
    <dbReference type="NCBI Taxonomy" id="51239"/>
    <lineage>
        <taxon>Eukaryota</taxon>
        <taxon>Viridiplantae</taxon>
        <taxon>Streptophyta</taxon>
        <taxon>Embryophyta</taxon>
        <taxon>Tracheophyta</taxon>
        <taxon>Spermatophyta</taxon>
        <taxon>Magnoliopsida</taxon>
        <taxon>Liliopsida</taxon>
        <taxon>Asparagales</taxon>
        <taxon>Orchidaceae</taxon>
        <taxon>Vanilloideae</taxon>
        <taxon>Vanilleae</taxon>
        <taxon>Vanilla</taxon>
    </lineage>
</organism>
<evidence type="ECO:0000256" key="3">
    <source>
        <dbReference type="ARBA" id="ARBA00023186"/>
    </source>
</evidence>
<comment type="subcellular location">
    <subcellularLocation>
        <location evidence="1">Mitochondrion matrix</location>
    </subcellularLocation>
</comment>
<accession>A0A835US65</accession>
<dbReference type="PANTHER" id="PTHR13675">
    <property type="entry name" value="LYR MOTIF-CONTAINING PROTEIN 2"/>
    <property type="match status" value="1"/>
</dbReference>